<organism evidence="1">
    <name type="scientific">Arundo donax</name>
    <name type="common">Giant reed</name>
    <name type="synonym">Donax arundinaceus</name>
    <dbReference type="NCBI Taxonomy" id="35708"/>
    <lineage>
        <taxon>Eukaryota</taxon>
        <taxon>Viridiplantae</taxon>
        <taxon>Streptophyta</taxon>
        <taxon>Embryophyta</taxon>
        <taxon>Tracheophyta</taxon>
        <taxon>Spermatophyta</taxon>
        <taxon>Magnoliopsida</taxon>
        <taxon>Liliopsida</taxon>
        <taxon>Poales</taxon>
        <taxon>Poaceae</taxon>
        <taxon>PACMAD clade</taxon>
        <taxon>Arundinoideae</taxon>
        <taxon>Arundineae</taxon>
        <taxon>Arundo</taxon>
    </lineage>
</organism>
<name>A0A0A8Y8H9_ARUDO</name>
<sequence length="25" mass="2829">MVAMICLSWQLICCISVCWRAIATI</sequence>
<reference evidence="1" key="2">
    <citation type="journal article" date="2015" name="Data Brief">
        <title>Shoot transcriptome of the giant reed, Arundo donax.</title>
        <authorList>
            <person name="Barrero R.A."/>
            <person name="Guerrero F.D."/>
            <person name="Moolhuijzen P."/>
            <person name="Goolsby J.A."/>
            <person name="Tidwell J."/>
            <person name="Bellgard S.E."/>
            <person name="Bellgard M.I."/>
        </authorList>
    </citation>
    <scope>NUCLEOTIDE SEQUENCE</scope>
    <source>
        <tissue evidence="1">Shoot tissue taken approximately 20 cm above the soil surface</tissue>
    </source>
</reference>
<proteinExistence type="predicted"/>
<protein>
    <submittedName>
        <fullName evidence="1">Uncharacterized protein</fullName>
    </submittedName>
</protein>
<dbReference type="EMBL" id="GBRH01276357">
    <property type="protein sequence ID" value="JAD21538.1"/>
    <property type="molecule type" value="Transcribed_RNA"/>
</dbReference>
<reference evidence="1" key="1">
    <citation type="submission" date="2014-09" db="EMBL/GenBank/DDBJ databases">
        <authorList>
            <person name="Magalhaes I.L.F."/>
            <person name="Oliveira U."/>
            <person name="Santos F.R."/>
            <person name="Vidigal T.H.D.A."/>
            <person name="Brescovit A.D."/>
            <person name="Santos A.J."/>
        </authorList>
    </citation>
    <scope>NUCLEOTIDE SEQUENCE</scope>
    <source>
        <tissue evidence="1">Shoot tissue taken approximately 20 cm above the soil surface</tissue>
    </source>
</reference>
<dbReference type="AlphaFoldDB" id="A0A0A8Y8H9"/>
<evidence type="ECO:0000313" key="1">
    <source>
        <dbReference type="EMBL" id="JAD21538.1"/>
    </source>
</evidence>
<accession>A0A0A8Y8H9</accession>